<evidence type="ECO:0000313" key="7">
    <source>
        <dbReference type="Proteomes" id="UP001589608"/>
    </source>
</evidence>
<evidence type="ECO:0000256" key="3">
    <source>
        <dbReference type="ARBA" id="ARBA00022777"/>
    </source>
</evidence>
<accession>A0ABV5M1Y9</accession>
<keyword evidence="4" id="KW-0067">ATP-binding</keyword>
<gene>
    <name evidence="6" type="ORF">ACFFTR_07205</name>
</gene>
<evidence type="ECO:0000256" key="4">
    <source>
        <dbReference type="ARBA" id="ARBA00022840"/>
    </source>
</evidence>
<comment type="caution">
    <text evidence="6">The sequence shown here is derived from an EMBL/GenBank/DDBJ whole genome shotgun (WGS) entry which is preliminary data.</text>
</comment>
<sequence length="188" mass="19517">MALLHRATLVPGKLDLLAAWLPTQPWYTGPAEPSLERVGAFRFDDPDGAVGLETLLVRAVDGGPVYVTPLTYRDAPLDGAALVGTAEHSVLGPRWVYDAETDPVYRTALLAAILTGGTEAPEEITDEHGTRVPRTPLLSVRGTGAFAAGVLPVADAGLELVRVLDGSAAAAGPALVSELGILARVHGV</sequence>
<reference evidence="6 7" key="1">
    <citation type="submission" date="2024-09" db="EMBL/GenBank/DDBJ databases">
        <authorList>
            <person name="Sun Q."/>
            <person name="Mori K."/>
        </authorList>
    </citation>
    <scope>NUCLEOTIDE SEQUENCE [LARGE SCALE GENOMIC DNA]</scope>
    <source>
        <strain evidence="6 7">JCM 3307</strain>
    </source>
</reference>
<organism evidence="6 7">
    <name type="scientific">Dactylosporangium vinaceum</name>
    <dbReference type="NCBI Taxonomy" id="53362"/>
    <lineage>
        <taxon>Bacteria</taxon>
        <taxon>Bacillati</taxon>
        <taxon>Actinomycetota</taxon>
        <taxon>Actinomycetes</taxon>
        <taxon>Micromonosporales</taxon>
        <taxon>Micromonosporaceae</taxon>
        <taxon>Dactylosporangium</taxon>
    </lineage>
</organism>
<proteinExistence type="predicted"/>
<dbReference type="EMBL" id="JBHMCA010000018">
    <property type="protein sequence ID" value="MFB9442870.1"/>
    <property type="molecule type" value="Genomic_DNA"/>
</dbReference>
<name>A0ABV5M1Y9_9ACTN</name>
<dbReference type="RefSeq" id="WP_223103173.1">
    <property type="nucleotide sequence ID" value="NZ_CP061913.1"/>
</dbReference>
<keyword evidence="1" id="KW-0808">Transferase</keyword>
<evidence type="ECO:0000313" key="6">
    <source>
        <dbReference type="EMBL" id="MFB9442870.1"/>
    </source>
</evidence>
<dbReference type="Proteomes" id="UP001589608">
    <property type="component" value="Unassembled WGS sequence"/>
</dbReference>
<keyword evidence="2" id="KW-0547">Nucleotide-binding</keyword>
<dbReference type="Pfam" id="PF18085">
    <property type="entry name" value="Mak_N_cap"/>
    <property type="match status" value="1"/>
</dbReference>
<keyword evidence="3" id="KW-0418">Kinase</keyword>
<feature type="domain" description="Maltokinase N-terminal cap" evidence="5">
    <location>
        <begin position="20"/>
        <end position="102"/>
    </location>
</feature>
<evidence type="ECO:0000256" key="1">
    <source>
        <dbReference type="ARBA" id="ARBA00022679"/>
    </source>
</evidence>
<protein>
    <recommendedName>
        <fullName evidence="5">Maltokinase N-terminal cap domain-containing protein</fullName>
    </recommendedName>
</protein>
<keyword evidence="7" id="KW-1185">Reference proteome</keyword>
<evidence type="ECO:0000259" key="5">
    <source>
        <dbReference type="Pfam" id="PF18085"/>
    </source>
</evidence>
<evidence type="ECO:0000256" key="2">
    <source>
        <dbReference type="ARBA" id="ARBA00022741"/>
    </source>
</evidence>
<dbReference type="InterPro" id="IPR040999">
    <property type="entry name" value="Mak_N_cap"/>
</dbReference>